<feature type="region of interest" description="Disordered" evidence="1">
    <location>
        <begin position="668"/>
        <end position="888"/>
    </location>
</feature>
<dbReference type="SUPFAM" id="SSF48452">
    <property type="entry name" value="TPR-like"/>
    <property type="match status" value="1"/>
</dbReference>
<dbReference type="AlphaFoldDB" id="W4JWF6"/>
<gene>
    <name evidence="4" type="ORF">HETIRDRAFT_460544</name>
</gene>
<feature type="region of interest" description="Disordered" evidence="1">
    <location>
        <begin position="549"/>
        <end position="570"/>
    </location>
</feature>
<sequence length="999" mass="111371">MSEEASSIGREAKRLHQDLKAVLAKSREPWDREIEFQRKNLQKQYLTLLLTYPHAKESKDAETHLWMSTSYALITLYKKHLVTVENSLRDGGAQKQPGRPQRHGPVEHRKLMQRFKQFLAQEEKFWTQLVVRLQRQFELTEARAALVQLGLLSSSDDPATDAGNVAEDDVSTGRSHFRFPPEPHDPQSPLTPARHASHLTTLAKALICLGDLARYREQYSEANGRPRPGNEQGQRRGGRNRRQAAEQTKSRNYDKARMCYERARDLVPNEGNASHQLAILASYQKDTFESLVHYYRAICVQVSYDPAAENMGNVLSKFLDVWHTKRGKAKASPENENVRDQARTFKDDVVLVHALWRRTREQMDTIAPGRDDQLVEEFSTLVSSRALSIDTILKVFVLAHGALWKHQMVHAALPVSSKRPSEPITIESRILAHIFALHAALLQRGTAELEESARIVEDDPAMRITATFRRMLPALRVAGKWLRANLSYVQEPPAPIARIREFWDTYNGFATSVARVFPLEALPRLRQPLEEDVELRAYLPLKGLLSGDDQDIANAGQEPDVKERSPEQVHPNEEQLMRVWDVWHDAKMLADARGTPMESFDHTSRQAQRGEVNDQNITHVSKAVDETDWRALSPAKIKTAVIEVDEDARTEATDPVGDVFRQVLNVSEAPDDEEGDEIVWDPRVTSPPSHTGPLSNMPTPHAQAHPSTSPISPISPLKRNVDISPVSAPHLSVKGAPAQNASSVATNPHKTTAQDLLDNVLGRRRPALGIDLGPRNLAHPLPPSQQPSYSPQQPLHSPMGQQHSAPPPPLLFGPTTHGGYGTSQSIWATSPDEDSLQYRQRQPSGSYPFVLPFAENPPVSPGSWPSFTQPQTPQPPEIRPLPSASFSQTLMPNTHRRVPSASTQMDHGYGVYDQQDPVFYSSNSQNIQPIGSFVSSVASTGMNIAPPGHPMLAEAVAASRSSSSLYIQNVPQSRHRTYGSLDVSKYEQQRVGSIWGGAG</sequence>
<feature type="compositionally biased region" description="Low complexity" evidence="1">
    <location>
        <begin position="786"/>
        <end position="798"/>
    </location>
</feature>
<reference evidence="4 5" key="1">
    <citation type="journal article" date="2012" name="New Phytol.">
        <title>Insight into trade-off between wood decay and parasitism from the genome of a fungal forest pathogen.</title>
        <authorList>
            <person name="Olson A."/>
            <person name="Aerts A."/>
            <person name="Asiegbu F."/>
            <person name="Belbahri L."/>
            <person name="Bouzid O."/>
            <person name="Broberg A."/>
            <person name="Canback B."/>
            <person name="Coutinho P.M."/>
            <person name="Cullen D."/>
            <person name="Dalman K."/>
            <person name="Deflorio G."/>
            <person name="van Diepen L.T."/>
            <person name="Dunand C."/>
            <person name="Duplessis S."/>
            <person name="Durling M."/>
            <person name="Gonthier P."/>
            <person name="Grimwood J."/>
            <person name="Fossdal C.G."/>
            <person name="Hansson D."/>
            <person name="Henrissat B."/>
            <person name="Hietala A."/>
            <person name="Himmelstrand K."/>
            <person name="Hoffmeister D."/>
            <person name="Hogberg N."/>
            <person name="James T.Y."/>
            <person name="Karlsson M."/>
            <person name="Kohler A."/>
            <person name="Kues U."/>
            <person name="Lee Y.H."/>
            <person name="Lin Y.C."/>
            <person name="Lind M."/>
            <person name="Lindquist E."/>
            <person name="Lombard V."/>
            <person name="Lucas S."/>
            <person name="Lunden K."/>
            <person name="Morin E."/>
            <person name="Murat C."/>
            <person name="Park J."/>
            <person name="Raffaello T."/>
            <person name="Rouze P."/>
            <person name="Salamov A."/>
            <person name="Schmutz J."/>
            <person name="Solheim H."/>
            <person name="Stahlberg J."/>
            <person name="Velez H."/>
            <person name="de Vries R.P."/>
            <person name="Wiebenga A."/>
            <person name="Woodward S."/>
            <person name="Yakovlev I."/>
            <person name="Garbelotto M."/>
            <person name="Martin F."/>
            <person name="Grigoriev I.V."/>
            <person name="Stenlid J."/>
        </authorList>
    </citation>
    <scope>NUCLEOTIDE SEQUENCE [LARGE SCALE GENOMIC DNA]</scope>
    <source>
        <strain evidence="4 5">TC 32-1</strain>
    </source>
</reference>
<feature type="compositionally biased region" description="Low complexity" evidence="1">
    <location>
        <begin position="706"/>
        <end position="716"/>
    </location>
</feature>
<feature type="region of interest" description="Disordered" evidence="1">
    <location>
        <begin position="219"/>
        <end position="253"/>
    </location>
</feature>
<dbReference type="InterPro" id="IPR011990">
    <property type="entry name" value="TPR-like_helical_dom_sf"/>
</dbReference>
<dbReference type="Gene3D" id="1.25.40.10">
    <property type="entry name" value="Tetratricopeptide repeat domain"/>
    <property type="match status" value="1"/>
</dbReference>
<organism evidence="4 5">
    <name type="scientific">Heterobasidion irregulare (strain TC 32-1)</name>
    <dbReference type="NCBI Taxonomy" id="747525"/>
    <lineage>
        <taxon>Eukaryota</taxon>
        <taxon>Fungi</taxon>
        <taxon>Dikarya</taxon>
        <taxon>Basidiomycota</taxon>
        <taxon>Agaricomycotina</taxon>
        <taxon>Agaricomycetes</taxon>
        <taxon>Russulales</taxon>
        <taxon>Bondarzewiaceae</taxon>
        <taxon>Heterobasidion</taxon>
        <taxon>Heterobasidion annosum species complex</taxon>
    </lineage>
</organism>
<feature type="compositionally biased region" description="Basic and acidic residues" evidence="1">
    <location>
        <begin position="559"/>
        <end position="570"/>
    </location>
</feature>
<feature type="region of interest" description="Disordered" evidence="1">
    <location>
        <begin position="156"/>
        <end position="193"/>
    </location>
</feature>
<evidence type="ECO:0000313" key="4">
    <source>
        <dbReference type="EMBL" id="ETW77221.1"/>
    </source>
</evidence>
<evidence type="ECO:0000256" key="1">
    <source>
        <dbReference type="SAM" id="MobiDB-lite"/>
    </source>
</evidence>
<dbReference type="GeneID" id="20677087"/>
<keyword evidence="5" id="KW-1185">Reference proteome</keyword>
<dbReference type="KEGG" id="hir:HETIRDRAFT_460544"/>
<dbReference type="PANTHER" id="PTHR15696">
    <property type="entry name" value="SMG-7 SUPPRESSOR WITH MORPHOLOGICAL EFFECT ON GENITALIA PROTEIN 7"/>
    <property type="match status" value="1"/>
</dbReference>
<dbReference type="Pfam" id="PF10374">
    <property type="entry name" value="EST1"/>
    <property type="match status" value="1"/>
</dbReference>
<dbReference type="OrthoDB" id="69928at2759"/>
<accession>W4JWF6</accession>
<dbReference type="STRING" id="747525.W4JWF6"/>
<dbReference type="eggNOG" id="KOG2162">
    <property type="taxonomic scope" value="Eukaryota"/>
</dbReference>
<dbReference type="InterPro" id="IPR045153">
    <property type="entry name" value="Est1/Ebs1-like"/>
</dbReference>
<dbReference type="InterPro" id="IPR019458">
    <property type="entry name" value="Est1-like_N"/>
</dbReference>
<feature type="compositionally biased region" description="Polar residues" evidence="1">
    <location>
        <begin position="739"/>
        <end position="754"/>
    </location>
</feature>
<proteinExistence type="predicted"/>
<dbReference type="InterPro" id="IPR018834">
    <property type="entry name" value="DNA/RNA-bd_Est1-type"/>
</dbReference>
<evidence type="ECO:0000259" key="3">
    <source>
        <dbReference type="Pfam" id="PF10374"/>
    </source>
</evidence>
<dbReference type="Proteomes" id="UP000030671">
    <property type="component" value="Unassembled WGS sequence"/>
</dbReference>
<evidence type="ECO:0000259" key="2">
    <source>
        <dbReference type="Pfam" id="PF10373"/>
    </source>
</evidence>
<feature type="compositionally biased region" description="Acidic residues" evidence="1">
    <location>
        <begin position="669"/>
        <end position="679"/>
    </location>
</feature>
<feature type="domain" description="DNA/RNA-binding" evidence="2">
    <location>
        <begin position="256"/>
        <end position="542"/>
    </location>
</feature>
<protein>
    <recommendedName>
        <fullName evidence="6">DNA/RNA-binding domain-containing protein</fullName>
    </recommendedName>
</protein>
<dbReference type="InParanoid" id="W4JWF6"/>
<dbReference type="HOGENOM" id="CLU_011778_0_0_1"/>
<dbReference type="PANTHER" id="PTHR15696:SF36">
    <property type="entry name" value="NONSENSE-MEDIATED MRNA DECAY FACTOR"/>
    <property type="match status" value="1"/>
</dbReference>
<evidence type="ECO:0000313" key="5">
    <source>
        <dbReference type="Proteomes" id="UP000030671"/>
    </source>
</evidence>
<dbReference type="Pfam" id="PF10373">
    <property type="entry name" value="EST1_DNA_bind"/>
    <property type="match status" value="1"/>
</dbReference>
<dbReference type="RefSeq" id="XP_009550758.1">
    <property type="nucleotide sequence ID" value="XM_009552463.1"/>
</dbReference>
<name>W4JWF6_HETIT</name>
<feature type="compositionally biased region" description="Polar residues" evidence="1">
    <location>
        <begin position="686"/>
        <end position="698"/>
    </location>
</feature>
<dbReference type="EMBL" id="KI925463">
    <property type="protein sequence ID" value="ETW77221.1"/>
    <property type="molecule type" value="Genomic_DNA"/>
</dbReference>
<feature type="domain" description="Telomerase activating protein Est1-like N-terminal" evidence="3">
    <location>
        <begin position="61"/>
        <end position="220"/>
    </location>
</feature>
<evidence type="ECO:0008006" key="6">
    <source>
        <dbReference type="Google" id="ProtNLM"/>
    </source>
</evidence>